<dbReference type="FunCoup" id="A0A6J1WJG8">
    <property type="interactions" value="15"/>
</dbReference>
<dbReference type="KEGG" id="gmw:113511826"/>
<gene>
    <name evidence="3" type="primary">LOC113511826</name>
</gene>
<keyword evidence="2" id="KW-1185">Reference proteome</keyword>
<proteinExistence type="predicted"/>
<evidence type="ECO:0000313" key="2">
    <source>
        <dbReference type="Proteomes" id="UP001652740"/>
    </source>
</evidence>
<evidence type="ECO:0000313" key="3">
    <source>
        <dbReference type="RefSeq" id="XP_026751346.1"/>
    </source>
</evidence>
<dbReference type="AlphaFoldDB" id="A0A6J1WJG8"/>
<dbReference type="CTD" id="109831"/>
<organism evidence="2 3">
    <name type="scientific">Galleria mellonella</name>
    <name type="common">Greater wax moth</name>
    <dbReference type="NCBI Taxonomy" id="7137"/>
    <lineage>
        <taxon>Eukaryota</taxon>
        <taxon>Metazoa</taxon>
        <taxon>Ecdysozoa</taxon>
        <taxon>Arthropoda</taxon>
        <taxon>Hexapoda</taxon>
        <taxon>Insecta</taxon>
        <taxon>Pterygota</taxon>
        <taxon>Neoptera</taxon>
        <taxon>Endopterygota</taxon>
        <taxon>Lepidoptera</taxon>
        <taxon>Glossata</taxon>
        <taxon>Ditrysia</taxon>
        <taxon>Pyraloidea</taxon>
        <taxon>Pyralidae</taxon>
        <taxon>Galleriinae</taxon>
        <taxon>Galleria</taxon>
    </lineage>
</organism>
<evidence type="ECO:0000256" key="1">
    <source>
        <dbReference type="SAM" id="SignalP"/>
    </source>
</evidence>
<dbReference type="OrthoDB" id="7789789at2759"/>
<dbReference type="RefSeq" id="XP_026751346.1">
    <property type="nucleotide sequence ID" value="XM_026895545.3"/>
</dbReference>
<dbReference type="Proteomes" id="UP001652740">
    <property type="component" value="Unplaced"/>
</dbReference>
<keyword evidence="1" id="KW-0732">Signal</keyword>
<dbReference type="GeneID" id="113511826"/>
<name>A0A6J1WJG8_GALME</name>
<protein>
    <submittedName>
        <fullName evidence="3">Uncharacterized protein LOC113511826 isoform X1</fullName>
    </submittedName>
</protein>
<reference evidence="3" key="1">
    <citation type="submission" date="2025-08" db="UniProtKB">
        <authorList>
            <consortium name="RefSeq"/>
        </authorList>
    </citation>
    <scope>IDENTIFICATION</scope>
    <source>
        <tissue evidence="3">Whole larvae</tissue>
    </source>
</reference>
<feature type="signal peptide" evidence="1">
    <location>
        <begin position="1"/>
        <end position="22"/>
    </location>
</feature>
<accession>A0A6J1WJG8</accession>
<feature type="chain" id="PRO_5026980973" evidence="1">
    <location>
        <begin position="23"/>
        <end position="221"/>
    </location>
</feature>
<sequence>MRSSAGLQLLACLMVYAPCAHAIMVKYGTSGGPIVPPTPEPVLPPQQPYRVPAPVWEERSNDSPDPNAQWRPQFFIPQPRYTNIVFNPQLPAPIPLNNAQRFANSYLPTQSPAPQPVQVQPVRNYFTPSQVLSSQSLPGFGLRYFVPVYAKDAQENNKIKEDAQYNHVASNNVNDENTDGPSDLQWKYEKDAAKRVARTTQEQSGVPVHSWSIYVPRHHYQ</sequence>
<dbReference type="InParanoid" id="A0A6J1WJG8"/>